<feature type="compositionally biased region" description="Polar residues" evidence="3">
    <location>
        <begin position="2229"/>
        <end position="2238"/>
    </location>
</feature>
<comment type="caution">
    <text evidence="6">The sequence shown here is derived from an EMBL/GenBank/DDBJ whole genome shotgun (WGS) entry which is preliminary data.</text>
</comment>
<feature type="region of interest" description="Disordered" evidence="3">
    <location>
        <begin position="502"/>
        <end position="604"/>
    </location>
</feature>
<feature type="region of interest" description="Disordered" evidence="3">
    <location>
        <begin position="1384"/>
        <end position="1450"/>
    </location>
</feature>
<feature type="region of interest" description="Disordered" evidence="3">
    <location>
        <begin position="2332"/>
        <end position="2368"/>
    </location>
</feature>
<feature type="compositionally biased region" description="Low complexity" evidence="3">
    <location>
        <begin position="417"/>
        <end position="439"/>
    </location>
</feature>
<feature type="compositionally biased region" description="Low complexity" evidence="3">
    <location>
        <begin position="1987"/>
        <end position="2005"/>
    </location>
</feature>
<evidence type="ECO:0000256" key="3">
    <source>
        <dbReference type="SAM" id="MobiDB-lite"/>
    </source>
</evidence>
<feature type="compositionally biased region" description="Low complexity" evidence="3">
    <location>
        <begin position="348"/>
        <end position="375"/>
    </location>
</feature>
<evidence type="ECO:0000313" key="7">
    <source>
        <dbReference type="Proteomes" id="UP001150925"/>
    </source>
</evidence>
<dbReference type="PROSITE" id="PS50002">
    <property type="entry name" value="SH3"/>
    <property type="match status" value="1"/>
</dbReference>
<dbReference type="EMBL" id="JANBPY010000637">
    <property type="protein sequence ID" value="KAJ1965034.1"/>
    <property type="molecule type" value="Genomic_DNA"/>
</dbReference>
<dbReference type="InterPro" id="IPR027267">
    <property type="entry name" value="AH/BAR_dom_sf"/>
</dbReference>
<dbReference type="PANTHER" id="PTHR22834">
    <property type="entry name" value="NUCLEAR FUSION PROTEIN FUS2"/>
    <property type="match status" value="1"/>
</dbReference>
<feature type="compositionally biased region" description="Polar residues" evidence="3">
    <location>
        <begin position="1397"/>
        <end position="1412"/>
    </location>
</feature>
<dbReference type="InterPro" id="IPR000219">
    <property type="entry name" value="DH_dom"/>
</dbReference>
<dbReference type="OrthoDB" id="10256089at2759"/>
<accession>A0A9W8AT44</accession>
<proteinExistence type="predicted"/>
<dbReference type="Pfam" id="PF00621">
    <property type="entry name" value="RhoGEF"/>
    <property type="match status" value="1"/>
</dbReference>
<dbReference type="Gene3D" id="1.20.1270.60">
    <property type="entry name" value="Arfaptin homology (AH) domain/BAR domain"/>
    <property type="match status" value="1"/>
</dbReference>
<feature type="region of interest" description="Disordered" evidence="3">
    <location>
        <begin position="1658"/>
        <end position="1679"/>
    </location>
</feature>
<keyword evidence="1 2" id="KW-0728">SH3 domain</keyword>
<dbReference type="GO" id="GO:0005085">
    <property type="term" value="F:guanyl-nucleotide exchange factor activity"/>
    <property type="evidence" value="ECO:0007669"/>
    <property type="project" value="InterPro"/>
</dbReference>
<feature type="region of interest" description="Disordered" evidence="3">
    <location>
        <begin position="950"/>
        <end position="1016"/>
    </location>
</feature>
<feature type="compositionally biased region" description="Polar residues" evidence="3">
    <location>
        <begin position="525"/>
        <end position="552"/>
    </location>
</feature>
<dbReference type="Proteomes" id="UP001150925">
    <property type="component" value="Unassembled WGS sequence"/>
</dbReference>
<sequence length="2461" mass="263933">MSQYSIKTPVGSVRKVPSVAERIALFNSVASSPPSEAPEASKPVSDNAQVAKVSARRSPPKPNTTKTTPPTRPPRAIPPPSRGPKPAQRAVTPTTTRPLTSLRSVAKTPSLRELKGKAPPTRSPRNAKVVKPEPRPQGRSLSKNTAPSAGVKSPTRRTAPKPDETHSQLSASQSPPPARTSPSRRAPPPPPPTSTRAGSTPSKIPRCPSAMRNRSSPPHSPTKIPRSGRPRTPLSCRSPSVNSRPGTPIPLDQRPSTPTPSFSVSGLATQLPVDEMPPVPQLPVFAKGPIQSPTRVPSADSVIKDEVGCPSSKVVDTHASEVNNPFLTAQEKRLSGIVADGVNAELVTTSSDSSTMSSPSVASSNLSSMSENNHNVETDSVDSVKVQNTTKAPTVTSSASSVLDHSQPSVVHPAKAPPSALYPSTSLPSPLSPSTDTLSVKAKRLSHIIPSNSSTDSKPSRTNLLVPSPTVSCQTESSQRMSNASLLETAEDPAARSGLASKAIGGDATQFSNSKKETTGRSKKNSSIAGNASDLSENNSDRSQSNASSTSVGGPASSHLQAKDPGLSFPTVPSARTKVVRRSRSHAELNKAYQRSGSQDLLDGHPLPTLVATRLSGASDLVLHRKSSLSERSERSMFTVSTRSSALTAGSCSGSVESGILGSSSYQSSSTELPTITRVIYPQQSTYGNGFDTSVTQITSPIVITRHVPIPTHVEGDHDQNPPVDDAPVYHYSEDVTCRAIVRYFQSLHQNRLPKANKPLPPVPPKDSSFPDLQALSLTSKDGVDGTNGQSSTLSRLLPRSRRKASSSTSTDTLDSFPSLTSPTLPTLPPLPSIRPMSILSKADDTRYSMLSESSDFVSGQSVGETPSTTSDPRRNKRRHVEVELAETEQAYLQDLYVLYEVFYKPCAQRPDLFSPRVMQLLFGNLGQVVACATYLTVLFNMALQEISGQRKRESRSSTVTSRTLGWGDSTEFVSSSPRVAPIREEEEEGLEKTGDDRMAESGASMSAPMSRSPSTVGLATHSVVLPLTQRNVSNPLPPGGHALKGSLGGQPALGTALGKHGFHSTASVHTYGGVASPPSGPIPATDVENSASTGSMSPPILSVPTHSHMQESVGIQLPTQTATDMTKNTMNGMDNNKNGGDVAGHRTSSGSTVMIEVPSQGVVVEKSPNQAVSISPTGAKQSVLPCPSLLVVHNLLEGLLQEAPHLRVHVADSFRAMAQQIREIYSLYCSNFDTAMLTLNLLQKEVPAAKAFLEAQQRLLNGKTHAWDLASLLIKPVQRVLKYPLLFQQLMKLSDESTRDHEAFKGAYKKAEGIAEHINRVKRRMALVHRMIEMNGSIIPFPVRHSDTLAVRKLAQHCSPRKLSISSRILPGYLATHDAILSQQSRGKHQAKSHQGVRSTPSSPKTGTFEVSSGAPVESRSRRHKLTQSKSHANLKAMSSANTVSGSSGLKEFSQTLRLGLAKTLGRSKAPQLDLKAFADQSLDPYQPEAPSVVGLGSNDSLHPGDNSLVDLPGVTDENTPDPVASESAPHPRTPDLPTVLGFGPSNGQDKPSGRNITATSNGSGRSTTSFIKLLQQFENQLVTAHVFRKQVELWLKGVSQWGSDCSQMGRDCRQFMVLESGKSDRDKRWAREKPQAAKVITHPMDTVQWERRDSVGTATGGSHAAGYDPNATRGENQGGMVSHRANRNGSVSICPTANPSPSSSIISLNSALVSPSQEPIVGQTALSPGNRLPSAGIRSPRKTPVGEETREERSASFHEVPLVEAIRRTSVSKRHPSTALLPAVQSALSKELGSSMAADGMIQMVQLNQHTRELESVIVPSIRRAVDNHVYPHLQCLVGLFHNPSVIIRKHADRAVDYVRYSTLKQQGNTPLPTEKGLVEAAEEYELLGAQLAQELPVFLQHTTRLFAIVVNKFQAIQRDFYHQCALSLQSCCPSLVEKSGGVNHDNMVTLHQIIQDYRVALNVRSHPNRFTHTSGLKSPQDSAGPDQSSGLLSPLGPMSPQLRETNSALDLTQWKDDAMSFNAIPIYSSTSANPSGMQHPMPEPSATVALSLSERLDRIVDNIKWSVHKTRDPSRKRDSSFGQQPGSASRTPDLSTSAYPNPLEQDDYFSAAHLVRVKTSKPHLSRESSLSRRRAVLLDYGYQDGVPENSAMLFKSGAQTISRSGSLLGTSPKDDSGTTRVRHREPISAAAAELEIALGIRPAHAGLDQPGGHGDNPFLTPDEYQSDSGYLTDTLNDPLFNGVGSPGLTQQGGMPQYFFESFSSLNTVTDEARQRTLASSNDLTPAVSRQNSQRSALGISVSNYKLPNLALTRSDSWGLRGSLAATYRRGPTEEPSAGTSTSHATAPNGGNPFTDDYACSSTGSSNDVSPTLPFRTLGANPVQFVGVAIYPYTAQFPHELSLAHGDHIEVSWVAKVVLDQSVEARRTSQPQGGDAPATEWWWYGKLSQRPGQKGWFPA</sequence>
<dbReference type="Gene3D" id="1.20.900.10">
    <property type="entry name" value="Dbl homology (DH) domain"/>
    <property type="match status" value="2"/>
</dbReference>
<feature type="region of interest" description="Disordered" evidence="3">
    <location>
        <begin position="2208"/>
        <end position="2240"/>
    </location>
</feature>
<feature type="compositionally biased region" description="Basic and acidic residues" evidence="3">
    <location>
        <begin position="2072"/>
        <end position="2082"/>
    </location>
</feature>
<feature type="compositionally biased region" description="Low complexity" evidence="3">
    <location>
        <begin position="91"/>
        <end position="105"/>
    </location>
</feature>
<feature type="region of interest" description="Disordered" evidence="3">
    <location>
        <begin position="1486"/>
        <end position="1567"/>
    </location>
</feature>
<feature type="compositionally biased region" description="Low complexity" evidence="3">
    <location>
        <begin position="806"/>
        <end position="825"/>
    </location>
</feature>
<dbReference type="PROSITE" id="PS50010">
    <property type="entry name" value="DH_2"/>
    <property type="match status" value="1"/>
</dbReference>
<feature type="compositionally biased region" description="Polar residues" evidence="3">
    <location>
        <begin position="1971"/>
        <end position="1984"/>
    </location>
</feature>
<dbReference type="SMART" id="SM00325">
    <property type="entry name" value="RhoGEF"/>
    <property type="match status" value="1"/>
</dbReference>
<feature type="domain" description="DH" evidence="5">
    <location>
        <begin position="877"/>
        <end position="1322"/>
    </location>
</feature>
<feature type="region of interest" description="Disordered" evidence="3">
    <location>
        <begin position="1726"/>
        <end position="1758"/>
    </location>
</feature>
<feature type="region of interest" description="Disordered" evidence="3">
    <location>
        <begin position="28"/>
        <end position="275"/>
    </location>
</feature>
<dbReference type="InterPro" id="IPR001452">
    <property type="entry name" value="SH3_domain"/>
</dbReference>
<evidence type="ECO:0000256" key="2">
    <source>
        <dbReference type="PROSITE-ProRule" id="PRU00192"/>
    </source>
</evidence>
<feature type="domain" description="SH3" evidence="4">
    <location>
        <begin position="2384"/>
        <end position="2461"/>
    </location>
</feature>
<feature type="non-terminal residue" evidence="6">
    <location>
        <position position="2461"/>
    </location>
</feature>
<dbReference type="GO" id="GO:0031991">
    <property type="term" value="P:regulation of actomyosin contractile ring contraction"/>
    <property type="evidence" value="ECO:0007669"/>
    <property type="project" value="TreeGrafter"/>
</dbReference>
<organism evidence="6 7">
    <name type="scientific">Dispira parvispora</name>
    <dbReference type="NCBI Taxonomy" id="1520584"/>
    <lineage>
        <taxon>Eukaryota</taxon>
        <taxon>Fungi</taxon>
        <taxon>Fungi incertae sedis</taxon>
        <taxon>Zoopagomycota</taxon>
        <taxon>Kickxellomycotina</taxon>
        <taxon>Dimargaritomycetes</taxon>
        <taxon>Dimargaritales</taxon>
        <taxon>Dimargaritaceae</taxon>
        <taxon>Dispira</taxon>
    </lineage>
</organism>
<feature type="region of interest" description="Disordered" evidence="3">
    <location>
        <begin position="753"/>
        <end position="836"/>
    </location>
</feature>
<feature type="region of interest" description="Disordered" evidence="3">
    <location>
        <begin position="1971"/>
        <end position="2005"/>
    </location>
</feature>
<feature type="compositionally biased region" description="Polar residues" evidence="3">
    <location>
        <begin position="385"/>
        <end position="409"/>
    </location>
</feature>
<feature type="compositionally biased region" description="Basic and acidic residues" evidence="3">
    <location>
        <begin position="991"/>
        <end position="1000"/>
    </location>
</feature>
<feature type="region of interest" description="Disordered" evidence="3">
    <location>
        <begin position="851"/>
        <end position="879"/>
    </location>
</feature>
<evidence type="ECO:0000313" key="6">
    <source>
        <dbReference type="EMBL" id="KAJ1965034.1"/>
    </source>
</evidence>
<feature type="compositionally biased region" description="Basic and acidic residues" evidence="3">
    <location>
        <begin position="1746"/>
        <end position="1758"/>
    </location>
</feature>
<keyword evidence="7" id="KW-1185">Reference proteome</keyword>
<evidence type="ECO:0000259" key="5">
    <source>
        <dbReference type="PROSITE" id="PS50010"/>
    </source>
</evidence>
<dbReference type="SUPFAM" id="SSF50044">
    <property type="entry name" value="SH3-domain"/>
    <property type="match status" value="1"/>
</dbReference>
<feature type="compositionally biased region" description="Polar residues" evidence="3">
    <location>
        <begin position="449"/>
        <end position="483"/>
    </location>
</feature>
<evidence type="ECO:0000259" key="4">
    <source>
        <dbReference type="PROSITE" id="PS50002"/>
    </source>
</evidence>
<feature type="compositionally biased region" description="Polar residues" evidence="3">
    <location>
        <begin position="851"/>
        <end position="871"/>
    </location>
</feature>
<feature type="region of interest" description="Disordered" evidence="3">
    <location>
        <begin position="348"/>
        <end position="483"/>
    </location>
</feature>
<feature type="compositionally biased region" description="Polar residues" evidence="3">
    <location>
        <begin position="1547"/>
        <end position="1567"/>
    </location>
</feature>
<feature type="compositionally biased region" description="Polar residues" evidence="3">
    <location>
        <begin position="254"/>
        <end position="268"/>
    </location>
</feature>
<name>A0A9W8AT44_9FUNG</name>
<feature type="compositionally biased region" description="Low complexity" evidence="3">
    <location>
        <begin position="1002"/>
        <end position="1015"/>
    </location>
</feature>
<feature type="compositionally biased region" description="Polar residues" evidence="3">
    <location>
        <begin position="235"/>
        <end position="245"/>
    </location>
</feature>
<gene>
    <name evidence="6" type="ORF">IWQ62_002765</name>
</gene>
<dbReference type="SUPFAM" id="SSF48065">
    <property type="entry name" value="DBL homology domain (DH-domain)"/>
    <property type="match status" value="2"/>
</dbReference>
<feature type="compositionally biased region" description="Pro residues" evidence="3">
    <location>
        <begin position="70"/>
        <end position="83"/>
    </location>
</feature>
<dbReference type="InterPro" id="IPR051492">
    <property type="entry name" value="Dynamin-Rho_GEF"/>
</dbReference>
<reference evidence="6" key="1">
    <citation type="submission" date="2022-07" db="EMBL/GenBank/DDBJ databases">
        <title>Phylogenomic reconstructions and comparative analyses of Kickxellomycotina fungi.</title>
        <authorList>
            <person name="Reynolds N.K."/>
            <person name="Stajich J.E."/>
            <person name="Barry K."/>
            <person name="Grigoriev I.V."/>
            <person name="Crous P."/>
            <person name="Smith M.E."/>
        </authorList>
    </citation>
    <scope>NUCLEOTIDE SEQUENCE</scope>
    <source>
        <strain evidence="6">RSA 1196</strain>
    </source>
</reference>
<dbReference type="SUPFAM" id="SSF103657">
    <property type="entry name" value="BAR/IMD domain-like"/>
    <property type="match status" value="1"/>
</dbReference>
<dbReference type="InterPro" id="IPR036028">
    <property type="entry name" value="SH3-like_dom_sf"/>
</dbReference>
<feature type="compositionally biased region" description="Polar residues" evidence="3">
    <location>
        <begin position="2083"/>
        <end position="2102"/>
    </location>
</feature>
<dbReference type="GO" id="GO:0005737">
    <property type="term" value="C:cytoplasm"/>
    <property type="evidence" value="ECO:0007669"/>
    <property type="project" value="TreeGrafter"/>
</dbReference>
<dbReference type="CDD" id="cd00174">
    <property type="entry name" value="SH3"/>
    <property type="match status" value="1"/>
</dbReference>
<dbReference type="PANTHER" id="PTHR22834:SF20">
    <property type="entry name" value="SH3 DOMAIN-CONTAINING PROTEIN"/>
    <property type="match status" value="1"/>
</dbReference>
<dbReference type="InterPro" id="IPR035899">
    <property type="entry name" value="DBL_dom_sf"/>
</dbReference>
<protein>
    <recommendedName>
        <fullName evidence="8">DH domain-containing protein</fullName>
    </recommendedName>
</protein>
<evidence type="ECO:0008006" key="8">
    <source>
        <dbReference type="Google" id="ProtNLM"/>
    </source>
</evidence>
<dbReference type="GO" id="GO:0032955">
    <property type="term" value="P:regulation of division septum assembly"/>
    <property type="evidence" value="ECO:0007669"/>
    <property type="project" value="TreeGrafter"/>
</dbReference>
<feature type="region of interest" description="Disordered" evidence="3">
    <location>
        <begin position="2072"/>
        <end position="2105"/>
    </location>
</feature>
<evidence type="ECO:0000256" key="1">
    <source>
        <dbReference type="ARBA" id="ARBA00022443"/>
    </source>
</evidence>
<feature type="compositionally biased region" description="Polar residues" evidence="3">
    <location>
        <begin position="1429"/>
        <end position="1450"/>
    </location>
</feature>
<feature type="compositionally biased region" description="Low complexity" evidence="3">
    <location>
        <begin position="28"/>
        <end position="45"/>
    </location>
</feature>
<dbReference type="Gene3D" id="2.30.30.40">
    <property type="entry name" value="SH3 Domains"/>
    <property type="match status" value="1"/>
</dbReference>
<feature type="compositionally biased region" description="Pro residues" evidence="3">
    <location>
        <begin position="174"/>
        <end position="193"/>
    </location>
</feature>